<evidence type="ECO:0008006" key="3">
    <source>
        <dbReference type="Google" id="ProtNLM"/>
    </source>
</evidence>
<evidence type="ECO:0000313" key="1">
    <source>
        <dbReference type="EMBL" id="AOZ10387.1"/>
    </source>
</evidence>
<reference evidence="1 2" key="1">
    <citation type="submission" date="2016-10" db="EMBL/GenBank/DDBJ databases">
        <title>Complete genome sequences of three Cupriavidus strains isolated from various Malaysian environments.</title>
        <authorList>
            <person name="Abdullah A.A.-A."/>
            <person name="Shafie N.A.H."/>
            <person name="Lau N.S."/>
        </authorList>
    </citation>
    <scope>NUCLEOTIDE SEQUENCE [LARGE SCALE GENOMIC DNA]</scope>
    <source>
        <strain evidence="1 2">USMAA1020</strain>
    </source>
</reference>
<protein>
    <recommendedName>
        <fullName evidence="3">Isochorismatase family protein</fullName>
    </recommendedName>
</protein>
<dbReference type="EMBL" id="CP017755">
    <property type="protein sequence ID" value="AOZ10387.1"/>
    <property type="molecule type" value="Genomic_DNA"/>
</dbReference>
<dbReference type="Proteomes" id="UP000177515">
    <property type="component" value="Chromosome 2"/>
</dbReference>
<proteinExistence type="predicted"/>
<gene>
    <name evidence="1" type="ORF">BKK80_32915</name>
</gene>
<name>A0ABN4TSZ5_9BURK</name>
<dbReference type="RefSeq" id="WP_071018116.1">
    <property type="nucleotide sequence ID" value="NZ_CP017755.1"/>
</dbReference>
<keyword evidence="2" id="KW-1185">Reference proteome</keyword>
<sequence length="88" mass="9373">MTTSALLVIDVQQVLFDPASRCARRCRIGWTRVAGLGYAISLVADAHTTRDKPHAPVASIFAHHNATLPDITSFGVRIAAPASASVDF</sequence>
<organism evidence="1 2">
    <name type="scientific">Cupriavidus malaysiensis</name>
    <dbReference type="NCBI Taxonomy" id="367825"/>
    <lineage>
        <taxon>Bacteria</taxon>
        <taxon>Pseudomonadati</taxon>
        <taxon>Pseudomonadota</taxon>
        <taxon>Betaproteobacteria</taxon>
        <taxon>Burkholderiales</taxon>
        <taxon>Burkholderiaceae</taxon>
        <taxon>Cupriavidus</taxon>
    </lineage>
</organism>
<evidence type="ECO:0000313" key="2">
    <source>
        <dbReference type="Proteomes" id="UP000177515"/>
    </source>
</evidence>
<accession>A0ABN4TSZ5</accession>